<name>A0A9E6Y065_9ACTN</name>
<accession>A0A9E6Y065</accession>
<organism evidence="4 5">
    <name type="scientific">Capillimicrobium parvum</name>
    <dbReference type="NCBI Taxonomy" id="2884022"/>
    <lineage>
        <taxon>Bacteria</taxon>
        <taxon>Bacillati</taxon>
        <taxon>Actinomycetota</taxon>
        <taxon>Thermoleophilia</taxon>
        <taxon>Solirubrobacterales</taxon>
        <taxon>Capillimicrobiaceae</taxon>
        <taxon>Capillimicrobium</taxon>
    </lineage>
</organism>
<dbReference type="GO" id="GO:0006749">
    <property type="term" value="P:glutathione metabolic process"/>
    <property type="evidence" value="ECO:0007669"/>
    <property type="project" value="TreeGrafter"/>
</dbReference>
<protein>
    <recommendedName>
        <fullName evidence="6">Hydantoinase/oxoprolinase family protein</fullName>
    </recommendedName>
</protein>
<evidence type="ECO:0000313" key="4">
    <source>
        <dbReference type="EMBL" id="UGS37700.1"/>
    </source>
</evidence>
<dbReference type="RefSeq" id="WP_259311745.1">
    <property type="nucleotide sequence ID" value="NZ_CP087164.1"/>
</dbReference>
<dbReference type="EMBL" id="CP087164">
    <property type="protein sequence ID" value="UGS37700.1"/>
    <property type="molecule type" value="Genomic_DNA"/>
</dbReference>
<evidence type="ECO:0008006" key="6">
    <source>
        <dbReference type="Google" id="ProtNLM"/>
    </source>
</evidence>
<dbReference type="Pfam" id="PF01968">
    <property type="entry name" value="Hydantoinase_A"/>
    <property type="match status" value="1"/>
</dbReference>
<dbReference type="SUPFAM" id="SSF53067">
    <property type="entry name" value="Actin-like ATPase domain"/>
    <property type="match status" value="1"/>
</dbReference>
<sequence>MLLGVDVGGTFTDAVLAVDGRLVTAKAPTTPRDQSEGVMAAVATALERAGAQAPQVEAFAHGMTVATNALLEGRGARTALLATEGFTDIVALGRQARADLYRLCAQRPAPLTPPERRIGVPERMTPDGPLRALGDDGIERVLDRLDECEPEAIAVVLLHAYAHPEHELALAEAIERRRPGTHVSLSHDVVGTFREYERAATTEVDAALSPLLGAYLRALAGRARQAGLPQPQIMQSSGGLATLELAAAHAALAVLSGPAGGAAAASLIAAQTGIEDLLCFDMGGTSCDVCVVDSGAVRETASREVGGRPLALPMVDIHTVGAGGGSIAWRDPGGALRVGPQSAGADPGPACYGHGGTEPTVTDANLLLGRLDPDSELAGGVALDRGAAERAIAGLAAALDLDPIACAEGIVRVADVEMVRALRVMTVQRGVDPRRYALLAFGGAGGLHAAAIADELGIDRLVVPRASGVLSALGLAVAPRRADARRSVLLAGDKLTAEAIGRVAEELGRDLPGEHRVTLELRYAGQSFELGVPWEGDVREAFAAQHEERYGYRDPEGVVELVTVQVSAIEPGPDVTLAPAGEATSQPGGEREVVIAGEPVRATIWRGELAAGTRIAGPAVWQGPEATLLVAPGWSGAVDGTGTVVLGRD</sequence>
<dbReference type="Gene3D" id="3.30.420.40">
    <property type="match status" value="1"/>
</dbReference>
<gene>
    <name evidence="4" type="ORF">DSM104329_04120</name>
</gene>
<evidence type="ECO:0000259" key="3">
    <source>
        <dbReference type="Pfam" id="PF19278"/>
    </source>
</evidence>
<dbReference type="InterPro" id="IPR045079">
    <property type="entry name" value="Oxoprolinase-like"/>
</dbReference>
<reference evidence="4" key="1">
    <citation type="journal article" date="2022" name="Int. J. Syst. Evol. Microbiol.">
        <title>Pseudomonas aegrilactucae sp. nov. and Pseudomonas morbosilactucae sp. nov., pathogens causing bacterial rot of lettuce in Japan.</title>
        <authorList>
            <person name="Sawada H."/>
            <person name="Fujikawa T."/>
            <person name="Satou M."/>
        </authorList>
    </citation>
    <scope>NUCLEOTIDE SEQUENCE</scope>
    <source>
        <strain evidence="4">0166_1</strain>
    </source>
</reference>
<dbReference type="PANTHER" id="PTHR11365">
    <property type="entry name" value="5-OXOPROLINASE RELATED"/>
    <property type="match status" value="1"/>
</dbReference>
<dbReference type="InterPro" id="IPR049517">
    <property type="entry name" value="ACX-like_C"/>
</dbReference>
<dbReference type="GO" id="GO:0005829">
    <property type="term" value="C:cytosol"/>
    <property type="evidence" value="ECO:0007669"/>
    <property type="project" value="TreeGrafter"/>
</dbReference>
<evidence type="ECO:0000259" key="2">
    <source>
        <dbReference type="Pfam" id="PF05378"/>
    </source>
</evidence>
<dbReference type="InterPro" id="IPR002821">
    <property type="entry name" value="Hydantoinase_A"/>
</dbReference>
<dbReference type="GO" id="GO:0017168">
    <property type="term" value="F:5-oxoprolinase (ATP-hydrolyzing) activity"/>
    <property type="evidence" value="ECO:0007669"/>
    <property type="project" value="TreeGrafter"/>
</dbReference>
<dbReference type="Pfam" id="PF19278">
    <property type="entry name" value="Hydant_A_C"/>
    <property type="match status" value="1"/>
</dbReference>
<dbReference type="AlphaFoldDB" id="A0A9E6Y065"/>
<feature type="domain" description="Hydantoinase A/oxoprolinase" evidence="1">
    <location>
        <begin position="198"/>
        <end position="482"/>
    </location>
</feature>
<dbReference type="KEGG" id="sbae:DSM104329_04120"/>
<dbReference type="Pfam" id="PF05378">
    <property type="entry name" value="Hydant_A_N"/>
    <property type="match status" value="1"/>
</dbReference>
<proteinExistence type="predicted"/>
<feature type="domain" description="Acetophenone carboxylase-like C-terminal" evidence="3">
    <location>
        <begin position="562"/>
        <end position="640"/>
    </location>
</feature>
<dbReference type="PANTHER" id="PTHR11365:SF23">
    <property type="entry name" value="HYPOTHETICAL 5-OXOPROLINASE (EUROFUNG)-RELATED"/>
    <property type="match status" value="1"/>
</dbReference>
<dbReference type="InterPro" id="IPR043129">
    <property type="entry name" value="ATPase_NBD"/>
</dbReference>
<dbReference type="Proteomes" id="UP001162834">
    <property type="component" value="Chromosome"/>
</dbReference>
<feature type="domain" description="Hydantoinase/oxoprolinase N-terminal" evidence="2">
    <location>
        <begin position="3"/>
        <end position="176"/>
    </location>
</feature>
<dbReference type="InterPro" id="IPR008040">
    <property type="entry name" value="Hydant_A_N"/>
</dbReference>
<evidence type="ECO:0000313" key="5">
    <source>
        <dbReference type="Proteomes" id="UP001162834"/>
    </source>
</evidence>
<keyword evidence="5" id="KW-1185">Reference proteome</keyword>
<evidence type="ECO:0000259" key="1">
    <source>
        <dbReference type="Pfam" id="PF01968"/>
    </source>
</evidence>